<name>A0A4Y1RSF9_PRUDU</name>
<dbReference type="AlphaFoldDB" id="A0A4Y1RSF9"/>
<dbReference type="PANTHER" id="PTHR11439:SF483">
    <property type="entry name" value="PEPTIDE SYNTHASE GLIP-LIKE, PUTATIVE (AFU_ORTHOLOGUE AFUA_3G12920)-RELATED"/>
    <property type="match status" value="1"/>
</dbReference>
<sequence length="62" mass="6962">MLKQSVVSQSSAEAEYRAMASTATEIVWLRWLLQDMGVSLFMPTPMYCAQKCHSNCSQLCLS</sequence>
<evidence type="ECO:0000313" key="1">
    <source>
        <dbReference type="EMBL" id="BBH07269.1"/>
    </source>
</evidence>
<dbReference type="PANTHER" id="PTHR11439">
    <property type="entry name" value="GAG-POL-RELATED RETROTRANSPOSON"/>
    <property type="match status" value="1"/>
</dbReference>
<organism evidence="1">
    <name type="scientific">Prunus dulcis</name>
    <name type="common">Almond</name>
    <name type="synonym">Amygdalus dulcis</name>
    <dbReference type="NCBI Taxonomy" id="3755"/>
    <lineage>
        <taxon>Eukaryota</taxon>
        <taxon>Viridiplantae</taxon>
        <taxon>Streptophyta</taxon>
        <taxon>Embryophyta</taxon>
        <taxon>Tracheophyta</taxon>
        <taxon>Spermatophyta</taxon>
        <taxon>Magnoliopsida</taxon>
        <taxon>eudicotyledons</taxon>
        <taxon>Gunneridae</taxon>
        <taxon>Pentapetalae</taxon>
        <taxon>rosids</taxon>
        <taxon>fabids</taxon>
        <taxon>Rosales</taxon>
        <taxon>Rosaceae</taxon>
        <taxon>Amygdaloideae</taxon>
        <taxon>Amygdaleae</taxon>
        <taxon>Prunus</taxon>
    </lineage>
</organism>
<gene>
    <name evidence="1" type="ORF">Prudu_019149</name>
</gene>
<dbReference type="EMBL" id="AP019303">
    <property type="protein sequence ID" value="BBH07269.1"/>
    <property type="molecule type" value="Genomic_DNA"/>
</dbReference>
<proteinExistence type="predicted"/>
<protein>
    <submittedName>
        <fullName evidence="1">Transposable element protein</fullName>
    </submittedName>
</protein>
<accession>A0A4Y1RSF9</accession>
<reference evidence="1" key="1">
    <citation type="journal article" date="2019" name="Science">
        <title>Mutation of a bHLH transcription factor allowed almond domestication.</title>
        <authorList>
            <person name="Sanchez-Perez R."/>
            <person name="Pavan S."/>
            <person name="Mazzeo R."/>
            <person name="Moldovan C."/>
            <person name="Aiese Cigliano R."/>
            <person name="Del Cueto J."/>
            <person name="Ricciardi F."/>
            <person name="Lotti C."/>
            <person name="Ricciardi L."/>
            <person name="Dicenta F."/>
            <person name="Lopez-Marques R.L."/>
            <person name="Lindberg Moller B."/>
        </authorList>
    </citation>
    <scope>NUCLEOTIDE SEQUENCE</scope>
</reference>
<dbReference type="CDD" id="cd09272">
    <property type="entry name" value="RNase_HI_RT_Ty1"/>
    <property type="match status" value="1"/>
</dbReference>